<evidence type="ECO:0000256" key="1">
    <source>
        <dbReference type="ARBA" id="ARBA00000971"/>
    </source>
</evidence>
<keyword evidence="4" id="KW-0963">Cytoplasm</keyword>
<name>A0A9F2R5I7_PYTBI</name>
<dbReference type="Gene3D" id="1.25.40.10">
    <property type="entry name" value="Tetratricopeptide repeat domain"/>
    <property type="match status" value="1"/>
</dbReference>
<dbReference type="CDD" id="cd01926">
    <property type="entry name" value="cyclophilin_ABH_like"/>
    <property type="match status" value="1"/>
</dbReference>
<dbReference type="PROSITE" id="PS00170">
    <property type="entry name" value="CSA_PPIASE_1"/>
    <property type="match status" value="1"/>
</dbReference>
<keyword evidence="5" id="KW-0677">Repeat</keyword>
<evidence type="ECO:0000313" key="18">
    <source>
        <dbReference type="RefSeq" id="XP_007436535.1"/>
    </source>
</evidence>
<dbReference type="GO" id="GO:0006457">
    <property type="term" value="P:protein folding"/>
    <property type="evidence" value="ECO:0007669"/>
    <property type="project" value="InterPro"/>
</dbReference>
<dbReference type="CTD" id="5481"/>
<evidence type="ECO:0000256" key="13">
    <source>
        <dbReference type="ARBA" id="ARBA00082405"/>
    </source>
</evidence>
<dbReference type="GO" id="GO:0003755">
    <property type="term" value="F:peptidyl-prolyl cis-trans isomerase activity"/>
    <property type="evidence" value="ECO:0007669"/>
    <property type="project" value="UniProtKB-KW"/>
</dbReference>
<sequence>MSHATPLSKPSNPSNPRVFFDVDVGGERVGRIVLELFADIVPKTVENFRALCTGEKGIGPTTGKPLHYKGCPFHRIIKKFMIQGGDFSHQNGTGGESIYGEKFEDENFHYKHDKPGLLSMANAGCNTNGSQFFITTVPTPHLDGKHVVFGQVIKGMGVAKLLENVEVKGEEPVKLCVIAECGELKEGDNWGISPMDGSGDTHADFPEDSDIDLKEVDKIVTVAEDVKNIGNTFFKSQNWAMAVKKYSKSLRYIEASKAVAEEESSAKLNMVALTCYLNIAACKLKLLEWQDAIENCAKALAIDPTNTKALYRKAQAWEGTKDYNKALVELQKAQDIAPQDKAIQMEVQKVKQKIKNEKEKEKAAYAKMFA</sequence>
<keyword evidence="17" id="KW-1185">Reference proteome</keyword>
<dbReference type="InterPro" id="IPR019734">
    <property type="entry name" value="TPR_rpt"/>
</dbReference>
<evidence type="ECO:0000256" key="8">
    <source>
        <dbReference type="ARBA" id="ARBA00023235"/>
    </source>
</evidence>
<protein>
    <recommendedName>
        <fullName evidence="10">Peptidyl-prolyl cis-trans isomerase D</fullName>
        <ecNumber evidence="3">5.2.1.8</ecNumber>
    </recommendedName>
    <alternativeName>
        <fullName evidence="12">40 kDa peptidyl-prolyl cis-trans isomerase</fullName>
    </alternativeName>
    <alternativeName>
        <fullName evidence="13">Cyclophilin-40</fullName>
    </alternativeName>
    <alternativeName>
        <fullName evidence="11">Rotamase D</fullName>
    </alternativeName>
</protein>
<evidence type="ECO:0000256" key="15">
    <source>
        <dbReference type="SAM" id="Coils"/>
    </source>
</evidence>
<dbReference type="PROSITE" id="PS50005">
    <property type="entry name" value="TPR"/>
    <property type="match status" value="1"/>
</dbReference>
<comment type="subunit">
    <text evidence="9">Identified in ESR1 or NR3C1/GCR steroid receptor-chaperone complexes. Found in HSP90 chaperone complexes with kinase clients LCK or EIF2AK1. Two monomers associate with one HSP90 homodimer. Interacts with HSP90AA1. Interacts with HSP90AB1; PPID and FKBP4 compete for binding to HSP90AB1 and the interaction is mutually exclusive with the PPID:HSPA8 interaction. Interacts with HSPA8; PPID and STIP1 but not FKBP4 compete for binding to HSPA8 and the interaction is mutually exclusive with the PPID:HSP90AB1 interaction. Interacts with S100A1 and S100A2; the interactions dissociate the PPID:HSP90AA1 interaction. Interacts with S100A6. Interacts with MYB, ILF2, XRCC6, RACK1 and RPS3. Interacts with cytoplasmic dynein 1 intermediate chain (DYNC1I1 or DYNC1I2).</text>
</comment>
<evidence type="ECO:0000259" key="16">
    <source>
        <dbReference type="PROSITE" id="PS50072"/>
    </source>
</evidence>
<evidence type="ECO:0000256" key="10">
    <source>
        <dbReference type="ARBA" id="ARBA00074451"/>
    </source>
</evidence>
<dbReference type="AlphaFoldDB" id="A0A9F2R5I7"/>
<keyword evidence="15" id="KW-0175">Coiled coil</keyword>
<dbReference type="SUPFAM" id="SSF48452">
    <property type="entry name" value="TPR-like"/>
    <property type="match status" value="1"/>
</dbReference>
<dbReference type="FunFam" id="2.40.100.10:FF:000009">
    <property type="entry name" value="Peptidyl-prolyl cis-trans isomerase D"/>
    <property type="match status" value="1"/>
</dbReference>
<dbReference type="Pfam" id="PF00160">
    <property type="entry name" value="Pro_isomerase"/>
    <property type="match status" value="1"/>
</dbReference>
<dbReference type="PROSITE" id="PS50072">
    <property type="entry name" value="CSA_PPIASE_2"/>
    <property type="match status" value="1"/>
</dbReference>
<evidence type="ECO:0000256" key="6">
    <source>
        <dbReference type="ARBA" id="ARBA00022803"/>
    </source>
</evidence>
<evidence type="ECO:0000256" key="7">
    <source>
        <dbReference type="ARBA" id="ARBA00023110"/>
    </source>
</evidence>
<dbReference type="Pfam" id="PF14559">
    <property type="entry name" value="TPR_19"/>
    <property type="match status" value="1"/>
</dbReference>
<evidence type="ECO:0000256" key="9">
    <source>
        <dbReference type="ARBA" id="ARBA00064827"/>
    </source>
</evidence>
<keyword evidence="8 18" id="KW-0413">Isomerase</keyword>
<gene>
    <name evidence="18" type="primary">PPID</name>
</gene>
<feature type="domain" description="PPIase cyclophilin-type" evidence="16">
    <location>
        <begin position="19"/>
        <end position="183"/>
    </location>
</feature>
<dbReference type="InterPro" id="IPR002130">
    <property type="entry name" value="Cyclophilin-type_PPIase_dom"/>
</dbReference>
<proteinExistence type="predicted"/>
<comment type="subcellular location">
    <subcellularLocation>
        <location evidence="2">Cytoplasm</location>
    </subcellularLocation>
</comment>
<dbReference type="GeneID" id="103063670"/>
<reference evidence="18" key="1">
    <citation type="submission" date="2025-08" db="UniProtKB">
        <authorList>
            <consortium name="RefSeq"/>
        </authorList>
    </citation>
    <scope>IDENTIFICATION</scope>
    <source>
        <tissue evidence="18">Liver</tissue>
    </source>
</reference>
<feature type="coiled-coil region" evidence="15">
    <location>
        <begin position="340"/>
        <end position="367"/>
    </location>
</feature>
<evidence type="ECO:0000313" key="17">
    <source>
        <dbReference type="Proteomes" id="UP000695026"/>
    </source>
</evidence>
<evidence type="ECO:0000256" key="3">
    <source>
        <dbReference type="ARBA" id="ARBA00013194"/>
    </source>
</evidence>
<dbReference type="OrthoDB" id="407558at2759"/>
<dbReference type="Gene3D" id="2.40.100.10">
    <property type="entry name" value="Cyclophilin-like"/>
    <property type="match status" value="1"/>
</dbReference>
<keyword evidence="6 14" id="KW-0802">TPR repeat</keyword>
<dbReference type="SMART" id="SM00028">
    <property type="entry name" value="TPR"/>
    <property type="match status" value="3"/>
</dbReference>
<dbReference type="PANTHER" id="PTHR11071">
    <property type="entry name" value="PEPTIDYL-PROLYL CIS-TRANS ISOMERASE"/>
    <property type="match status" value="1"/>
</dbReference>
<dbReference type="GO" id="GO:0016018">
    <property type="term" value="F:cyclosporin A binding"/>
    <property type="evidence" value="ECO:0007669"/>
    <property type="project" value="TreeGrafter"/>
</dbReference>
<dbReference type="InterPro" id="IPR011990">
    <property type="entry name" value="TPR-like_helical_dom_sf"/>
</dbReference>
<dbReference type="SUPFAM" id="SSF50891">
    <property type="entry name" value="Cyclophilin-like"/>
    <property type="match status" value="1"/>
</dbReference>
<dbReference type="PANTHER" id="PTHR11071:SF561">
    <property type="entry name" value="PEPTIDYL-PROLYL CIS-TRANS ISOMERASE D-RELATED"/>
    <property type="match status" value="1"/>
</dbReference>
<dbReference type="OMA" id="EMEQNCN"/>
<evidence type="ECO:0000256" key="11">
    <source>
        <dbReference type="ARBA" id="ARBA00076602"/>
    </source>
</evidence>
<dbReference type="RefSeq" id="XP_007436535.1">
    <property type="nucleotide sequence ID" value="XM_007436473.2"/>
</dbReference>
<feature type="repeat" description="TPR" evidence="14">
    <location>
        <begin position="307"/>
        <end position="340"/>
    </location>
</feature>
<dbReference type="PRINTS" id="PR00153">
    <property type="entry name" value="CSAPPISMRASE"/>
</dbReference>
<evidence type="ECO:0000256" key="5">
    <source>
        <dbReference type="ARBA" id="ARBA00022737"/>
    </source>
</evidence>
<dbReference type="InterPro" id="IPR029000">
    <property type="entry name" value="Cyclophilin-like_dom_sf"/>
</dbReference>
<dbReference type="KEGG" id="pbi:103063670"/>
<dbReference type="FunFam" id="1.25.40.10:FF:000029">
    <property type="entry name" value="peptidyl-prolyl cis-trans isomerase D"/>
    <property type="match status" value="1"/>
</dbReference>
<evidence type="ECO:0000256" key="12">
    <source>
        <dbReference type="ARBA" id="ARBA00077823"/>
    </source>
</evidence>
<dbReference type="InterPro" id="IPR020892">
    <property type="entry name" value="Cyclophilin-type_PPIase_CS"/>
</dbReference>
<evidence type="ECO:0000256" key="2">
    <source>
        <dbReference type="ARBA" id="ARBA00004496"/>
    </source>
</evidence>
<evidence type="ECO:0000256" key="14">
    <source>
        <dbReference type="PROSITE-ProRule" id="PRU00339"/>
    </source>
</evidence>
<dbReference type="Proteomes" id="UP000695026">
    <property type="component" value="Unplaced"/>
</dbReference>
<organism evidence="17 18">
    <name type="scientific">Python bivittatus</name>
    <name type="common">Burmese python</name>
    <name type="synonym">Python molurus bivittatus</name>
    <dbReference type="NCBI Taxonomy" id="176946"/>
    <lineage>
        <taxon>Eukaryota</taxon>
        <taxon>Metazoa</taxon>
        <taxon>Chordata</taxon>
        <taxon>Craniata</taxon>
        <taxon>Vertebrata</taxon>
        <taxon>Euteleostomi</taxon>
        <taxon>Lepidosauria</taxon>
        <taxon>Squamata</taxon>
        <taxon>Bifurcata</taxon>
        <taxon>Unidentata</taxon>
        <taxon>Episquamata</taxon>
        <taxon>Toxicofera</taxon>
        <taxon>Serpentes</taxon>
        <taxon>Henophidia</taxon>
        <taxon>Pythonidae</taxon>
        <taxon>Python</taxon>
    </lineage>
</organism>
<dbReference type="GO" id="GO:0005829">
    <property type="term" value="C:cytosol"/>
    <property type="evidence" value="ECO:0007669"/>
    <property type="project" value="TreeGrafter"/>
</dbReference>
<comment type="catalytic activity">
    <reaction evidence="1">
        <text>[protein]-peptidylproline (omega=180) = [protein]-peptidylproline (omega=0)</text>
        <dbReference type="Rhea" id="RHEA:16237"/>
        <dbReference type="Rhea" id="RHEA-COMP:10747"/>
        <dbReference type="Rhea" id="RHEA-COMP:10748"/>
        <dbReference type="ChEBI" id="CHEBI:83833"/>
        <dbReference type="ChEBI" id="CHEBI:83834"/>
        <dbReference type="EC" id="5.2.1.8"/>
    </reaction>
</comment>
<accession>A0A9F2R5I7</accession>
<keyword evidence="7" id="KW-0697">Rotamase</keyword>
<evidence type="ECO:0000256" key="4">
    <source>
        <dbReference type="ARBA" id="ARBA00022490"/>
    </source>
</evidence>
<dbReference type="EC" id="5.2.1.8" evidence="3"/>